<dbReference type="Pfam" id="PF13966">
    <property type="entry name" value="zf-RVT"/>
    <property type="match status" value="1"/>
</dbReference>
<accession>A0AAD9U3Q6</accession>
<sequence length="296" mass="33357">MLVVDPFSDFTWQGLCPLKFEIFVWQLLKGRTLVKEVLAKFGVGHITTSGCPMCEGDIESIDHVFLVCNWANKVWRECMGWWNIFSCSSSSIKDWVMVWNALCPSKSVNRTWNILFFAIVWTIWESRNEVVFHGLVASHQKALNTIKFCVALWFKNFGCGSDVDLTLLMLDVKERCVDSNSTKVIRSKTKVISHASKFCFYVDGSSRGNPGEAGIGGVLRDDNGKILGMFSYYVGVLGAMSVEIYVIHRACQLLIDKMASLDSNIIIFSDSSSVVDWCNGEEFGNFNLVLLVHDIR</sequence>
<dbReference type="PROSITE" id="PS50879">
    <property type="entry name" value="RNASE_H_1"/>
    <property type="match status" value="1"/>
</dbReference>
<dbReference type="PANTHER" id="PTHR47723:SF22">
    <property type="entry name" value="RNASE H TYPE-1 DOMAIN-CONTAINING PROTEIN"/>
    <property type="match status" value="1"/>
</dbReference>
<organism evidence="2 3">
    <name type="scientific">Dipteronia dyeriana</name>
    <dbReference type="NCBI Taxonomy" id="168575"/>
    <lineage>
        <taxon>Eukaryota</taxon>
        <taxon>Viridiplantae</taxon>
        <taxon>Streptophyta</taxon>
        <taxon>Embryophyta</taxon>
        <taxon>Tracheophyta</taxon>
        <taxon>Spermatophyta</taxon>
        <taxon>Magnoliopsida</taxon>
        <taxon>eudicotyledons</taxon>
        <taxon>Gunneridae</taxon>
        <taxon>Pentapetalae</taxon>
        <taxon>rosids</taxon>
        <taxon>malvids</taxon>
        <taxon>Sapindales</taxon>
        <taxon>Sapindaceae</taxon>
        <taxon>Hippocastanoideae</taxon>
        <taxon>Acereae</taxon>
        <taxon>Dipteronia</taxon>
    </lineage>
</organism>
<dbReference type="InterPro" id="IPR026960">
    <property type="entry name" value="RVT-Znf"/>
</dbReference>
<gene>
    <name evidence="2" type="ORF">Ddye_022467</name>
</gene>
<dbReference type="InterPro" id="IPR036397">
    <property type="entry name" value="RNaseH_sf"/>
</dbReference>
<comment type="caution">
    <text evidence="2">The sequence shown here is derived from an EMBL/GenBank/DDBJ whole genome shotgun (WGS) entry which is preliminary data.</text>
</comment>
<evidence type="ECO:0000313" key="2">
    <source>
        <dbReference type="EMBL" id="KAK2647272.1"/>
    </source>
</evidence>
<dbReference type="InterPro" id="IPR053151">
    <property type="entry name" value="RNase_H-like"/>
</dbReference>
<dbReference type="Proteomes" id="UP001280121">
    <property type="component" value="Unassembled WGS sequence"/>
</dbReference>
<dbReference type="PANTHER" id="PTHR47723">
    <property type="entry name" value="OS05G0353850 PROTEIN"/>
    <property type="match status" value="1"/>
</dbReference>
<dbReference type="EMBL" id="JANJYI010000006">
    <property type="protein sequence ID" value="KAK2647272.1"/>
    <property type="molecule type" value="Genomic_DNA"/>
</dbReference>
<proteinExistence type="predicted"/>
<protein>
    <recommendedName>
        <fullName evidence="1">RNase H type-1 domain-containing protein</fullName>
    </recommendedName>
</protein>
<name>A0AAD9U3Q6_9ROSI</name>
<dbReference type="Pfam" id="PF13456">
    <property type="entry name" value="RVT_3"/>
    <property type="match status" value="1"/>
</dbReference>
<dbReference type="Gene3D" id="3.30.420.10">
    <property type="entry name" value="Ribonuclease H-like superfamily/Ribonuclease H"/>
    <property type="match status" value="1"/>
</dbReference>
<dbReference type="InterPro" id="IPR044730">
    <property type="entry name" value="RNase_H-like_dom_plant"/>
</dbReference>
<dbReference type="AlphaFoldDB" id="A0AAD9U3Q6"/>
<dbReference type="SUPFAM" id="SSF53098">
    <property type="entry name" value="Ribonuclease H-like"/>
    <property type="match status" value="1"/>
</dbReference>
<dbReference type="GO" id="GO:0004523">
    <property type="term" value="F:RNA-DNA hybrid ribonuclease activity"/>
    <property type="evidence" value="ECO:0007669"/>
    <property type="project" value="InterPro"/>
</dbReference>
<dbReference type="InterPro" id="IPR012337">
    <property type="entry name" value="RNaseH-like_sf"/>
</dbReference>
<feature type="domain" description="RNase H type-1" evidence="1">
    <location>
        <begin position="194"/>
        <end position="296"/>
    </location>
</feature>
<dbReference type="GO" id="GO:0003676">
    <property type="term" value="F:nucleic acid binding"/>
    <property type="evidence" value="ECO:0007669"/>
    <property type="project" value="InterPro"/>
</dbReference>
<evidence type="ECO:0000313" key="3">
    <source>
        <dbReference type="Proteomes" id="UP001280121"/>
    </source>
</evidence>
<keyword evidence="3" id="KW-1185">Reference proteome</keyword>
<reference evidence="2" key="1">
    <citation type="journal article" date="2023" name="Plant J.">
        <title>Genome sequences and population genomics provide insights into the demographic history, inbreeding, and mutation load of two 'living fossil' tree species of Dipteronia.</title>
        <authorList>
            <person name="Feng Y."/>
            <person name="Comes H.P."/>
            <person name="Chen J."/>
            <person name="Zhu S."/>
            <person name="Lu R."/>
            <person name="Zhang X."/>
            <person name="Li P."/>
            <person name="Qiu J."/>
            <person name="Olsen K.M."/>
            <person name="Qiu Y."/>
        </authorList>
    </citation>
    <scope>NUCLEOTIDE SEQUENCE</scope>
    <source>
        <strain evidence="2">KIB01</strain>
    </source>
</reference>
<dbReference type="InterPro" id="IPR002156">
    <property type="entry name" value="RNaseH_domain"/>
</dbReference>
<dbReference type="CDD" id="cd06222">
    <property type="entry name" value="RNase_H_like"/>
    <property type="match status" value="1"/>
</dbReference>
<evidence type="ECO:0000259" key="1">
    <source>
        <dbReference type="PROSITE" id="PS50879"/>
    </source>
</evidence>